<name>A0ABM4X7Z7_COFAR</name>
<dbReference type="Pfam" id="PF03372">
    <property type="entry name" value="Exo_endo_phos"/>
    <property type="match status" value="1"/>
</dbReference>
<dbReference type="InterPro" id="IPR036691">
    <property type="entry name" value="Endo/exonu/phosph_ase_sf"/>
</dbReference>
<dbReference type="PANTHER" id="PTHR35218:SF9">
    <property type="entry name" value="ENDONUCLEASE_EXONUCLEASE_PHOSPHATASE DOMAIN-CONTAINING PROTEIN"/>
    <property type="match status" value="1"/>
</dbReference>
<evidence type="ECO:0000259" key="1">
    <source>
        <dbReference type="Pfam" id="PF03372"/>
    </source>
</evidence>
<dbReference type="Gene3D" id="3.60.10.10">
    <property type="entry name" value="Endonuclease/exonuclease/phosphatase"/>
    <property type="match status" value="1"/>
</dbReference>
<dbReference type="PANTHER" id="PTHR35218">
    <property type="entry name" value="RNASE H DOMAIN-CONTAINING PROTEIN"/>
    <property type="match status" value="1"/>
</dbReference>
<keyword evidence="2" id="KW-1185">Reference proteome</keyword>
<dbReference type="Proteomes" id="UP001652660">
    <property type="component" value="Chromosome 3e"/>
</dbReference>
<evidence type="ECO:0000313" key="3">
    <source>
        <dbReference type="RefSeq" id="XP_071940156.1"/>
    </source>
</evidence>
<dbReference type="SUPFAM" id="SSF56219">
    <property type="entry name" value="DNase I-like"/>
    <property type="match status" value="1"/>
</dbReference>
<dbReference type="GeneID" id="140038782"/>
<feature type="domain" description="Endonuclease/exonuclease/phosphatase" evidence="1">
    <location>
        <begin position="5"/>
        <end position="162"/>
    </location>
</feature>
<dbReference type="InterPro" id="IPR005135">
    <property type="entry name" value="Endo/exonuclease/phosphatase"/>
</dbReference>
<proteinExistence type="predicted"/>
<reference evidence="3" key="1">
    <citation type="submission" date="2025-08" db="UniProtKB">
        <authorList>
            <consortium name="RefSeq"/>
        </authorList>
    </citation>
    <scope>IDENTIFICATION</scope>
    <source>
        <tissue evidence="3">Leaves</tissue>
    </source>
</reference>
<protein>
    <recommendedName>
        <fullName evidence="1">Endonuclease/exonuclease/phosphatase domain-containing protein</fullName>
    </recommendedName>
</protein>
<dbReference type="RefSeq" id="XP_071940156.1">
    <property type="nucleotide sequence ID" value="XM_072084055.1"/>
</dbReference>
<accession>A0ABM4X7Z7</accession>
<gene>
    <name evidence="3" type="primary">LOC140038782</name>
</gene>
<organism evidence="2 3">
    <name type="scientific">Coffea arabica</name>
    <name type="common">Arabian coffee</name>
    <dbReference type="NCBI Taxonomy" id="13443"/>
    <lineage>
        <taxon>Eukaryota</taxon>
        <taxon>Viridiplantae</taxon>
        <taxon>Streptophyta</taxon>
        <taxon>Embryophyta</taxon>
        <taxon>Tracheophyta</taxon>
        <taxon>Spermatophyta</taxon>
        <taxon>Magnoliopsida</taxon>
        <taxon>eudicotyledons</taxon>
        <taxon>Gunneridae</taxon>
        <taxon>Pentapetalae</taxon>
        <taxon>asterids</taxon>
        <taxon>lamiids</taxon>
        <taxon>Gentianales</taxon>
        <taxon>Rubiaceae</taxon>
        <taxon>Ixoroideae</taxon>
        <taxon>Gardenieae complex</taxon>
        <taxon>Bertiereae - Coffeeae clade</taxon>
        <taxon>Coffeeae</taxon>
        <taxon>Coffea</taxon>
    </lineage>
</organism>
<sequence>MKVLVWNCQGAGSPLTVSQLREANNLLSPNIIFLSETKNRYNYMKMVQKILRFEESVIVEAMDRKESMALFWNKDIEVREVVTTALTIEALVFDPELQIDWWFIGVYMSCDANIRKQQWKVLTARRQLWGDKWLLAGDFNDILTNEEKWGGFTGNPWTWSNNWDGEGEIRQRLDRGLSTINWSQFFDKAKCDHVETVGSDHNMLLIDNWPRMDKKRSKFFFDKRWLKREGISQVVEQAWKQTVEGNRIYRITRQIANCRVALLKWKNNFTGNSLLKINQVKQQIKEIKESKESGVKDKISELKIQLKEAYTEEEQFWA</sequence>
<evidence type="ECO:0000313" key="2">
    <source>
        <dbReference type="Proteomes" id="UP001652660"/>
    </source>
</evidence>